<accession>A0A1B1YEY5</accession>
<dbReference type="SUPFAM" id="SSF63862">
    <property type="entry name" value="Thiamin pyrophosphokinase, substrate-binding domain"/>
    <property type="match status" value="1"/>
</dbReference>
<dbReference type="RefSeq" id="WP_015359712.1">
    <property type="nucleotide sequence ID" value="NZ_CP014672.1"/>
</dbReference>
<evidence type="ECO:0000256" key="3">
    <source>
        <dbReference type="ARBA" id="ARBA00022777"/>
    </source>
</evidence>
<dbReference type="SUPFAM" id="SSF63999">
    <property type="entry name" value="Thiamin pyrophosphokinase, catalytic domain"/>
    <property type="match status" value="1"/>
</dbReference>
<evidence type="ECO:0000259" key="6">
    <source>
        <dbReference type="SMART" id="SM00983"/>
    </source>
</evidence>
<evidence type="ECO:0000256" key="1">
    <source>
        <dbReference type="ARBA" id="ARBA00022679"/>
    </source>
</evidence>
<organism evidence="7 8">
    <name type="scientific">Thermoclostridium stercorarium subsp. thermolacticum DSM 2910</name>
    <dbReference type="NCBI Taxonomy" id="1121336"/>
    <lineage>
        <taxon>Bacteria</taxon>
        <taxon>Bacillati</taxon>
        <taxon>Bacillota</taxon>
        <taxon>Clostridia</taxon>
        <taxon>Eubacteriales</taxon>
        <taxon>Oscillospiraceae</taxon>
        <taxon>Thermoclostridium</taxon>
    </lineage>
</organism>
<dbReference type="GO" id="GO:0016301">
    <property type="term" value="F:kinase activity"/>
    <property type="evidence" value="ECO:0007669"/>
    <property type="project" value="UniProtKB-KW"/>
</dbReference>
<reference evidence="7 8" key="1">
    <citation type="submission" date="2016-02" db="EMBL/GenBank/DDBJ databases">
        <title>Comparison of Clostridium stercorarium subspecies using comparative genomics and transcriptomics.</title>
        <authorList>
            <person name="Schellenberg J."/>
            <person name="Thallinger G."/>
            <person name="Levin D.B."/>
            <person name="Zhang X."/>
            <person name="Alvare G."/>
            <person name="Fristensky B."/>
            <person name="Sparling R."/>
        </authorList>
    </citation>
    <scope>NUCLEOTIDE SEQUENCE [LARGE SCALE GENOMIC DNA]</scope>
    <source>
        <strain evidence="7 8">DSM 2910</strain>
    </source>
</reference>
<dbReference type="Pfam" id="PF04265">
    <property type="entry name" value="TPK_B1_binding"/>
    <property type="match status" value="1"/>
</dbReference>
<dbReference type="GO" id="GO:0006772">
    <property type="term" value="P:thiamine metabolic process"/>
    <property type="evidence" value="ECO:0007669"/>
    <property type="project" value="UniProtKB-UniRule"/>
</dbReference>
<evidence type="ECO:0000256" key="4">
    <source>
        <dbReference type="ARBA" id="ARBA00022840"/>
    </source>
</evidence>
<dbReference type="NCBIfam" id="TIGR01378">
    <property type="entry name" value="thi_PPkinase"/>
    <property type="match status" value="1"/>
</dbReference>
<dbReference type="InterPro" id="IPR007373">
    <property type="entry name" value="Thiamin_PyroPKinase_B1-bd"/>
</dbReference>
<dbReference type="EMBL" id="CP014672">
    <property type="protein sequence ID" value="ANW99326.1"/>
    <property type="molecule type" value="Genomic_DNA"/>
</dbReference>
<keyword evidence="3 7" id="KW-0418">Kinase</keyword>
<feature type="domain" description="Thiamin pyrophosphokinase thiamin-binding" evidence="6">
    <location>
        <begin position="139"/>
        <end position="205"/>
    </location>
</feature>
<dbReference type="EC" id="2.7.6.2" evidence="5"/>
<dbReference type="PANTHER" id="PTHR41299">
    <property type="entry name" value="THIAMINE PYROPHOSPHOKINASE"/>
    <property type="match status" value="1"/>
</dbReference>
<dbReference type="Proteomes" id="UP000092971">
    <property type="component" value="Chromosome"/>
</dbReference>
<dbReference type="CDD" id="cd07995">
    <property type="entry name" value="TPK"/>
    <property type="match status" value="1"/>
</dbReference>
<dbReference type="GO" id="GO:0009229">
    <property type="term" value="P:thiamine diphosphate biosynthetic process"/>
    <property type="evidence" value="ECO:0007669"/>
    <property type="project" value="InterPro"/>
</dbReference>
<dbReference type="InterPro" id="IPR007371">
    <property type="entry name" value="TPK_catalytic"/>
</dbReference>
<evidence type="ECO:0000256" key="5">
    <source>
        <dbReference type="NCBIfam" id="TIGR01378"/>
    </source>
</evidence>
<dbReference type="InterPro" id="IPR053149">
    <property type="entry name" value="TPK"/>
</dbReference>
<sequence>MNTLVVGSGLVESGEIIKEYSRISDLIICADGGARYLYQAGIRPDILVGDFDSIEPEIKEAYQQSGIEIIKFPAKKDYTDMELALNLAIEKGATRIYITGATGSRLDHTISNIQLLHKLADKGVEGVIINRNNYIYLLTDCIRIPRKEGYYLSLVPATPKVEGITTKGLAYPLNDGTMVMGTGLGISNEFVSEWAEVSVKKGRLYVILSKD</sequence>
<name>A0A1B1YEY5_THEST</name>
<keyword evidence="1" id="KW-0808">Transferase</keyword>
<proteinExistence type="predicted"/>
<dbReference type="PANTHER" id="PTHR41299:SF1">
    <property type="entry name" value="THIAMINE PYROPHOSPHOKINASE"/>
    <property type="match status" value="1"/>
</dbReference>
<dbReference type="Pfam" id="PF04263">
    <property type="entry name" value="TPK_catalytic"/>
    <property type="match status" value="1"/>
</dbReference>
<dbReference type="OrthoDB" id="9804377at2"/>
<keyword evidence="4" id="KW-0067">ATP-binding</keyword>
<dbReference type="InterPro" id="IPR006282">
    <property type="entry name" value="Thi_PPkinase"/>
</dbReference>
<dbReference type="InterPro" id="IPR036759">
    <property type="entry name" value="TPK_catalytic_sf"/>
</dbReference>
<dbReference type="Gene3D" id="3.40.50.10240">
    <property type="entry name" value="Thiamin pyrophosphokinase, catalytic domain"/>
    <property type="match status" value="1"/>
</dbReference>
<evidence type="ECO:0000313" key="8">
    <source>
        <dbReference type="Proteomes" id="UP000092971"/>
    </source>
</evidence>
<gene>
    <name evidence="7" type="ORF">CSTERTH_09930</name>
</gene>
<dbReference type="SMART" id="SM00983">
    <property type="entry name" value="TPK_B1_binding"/>
    <property type="match status" value="1"/>
</dbReference>
<dbReference type="InterPro" id="IPR036371">
    <property type="entry name" value="TPK_B1-bd_sf"/>
</dbReference>
<protein>
    <recommendedName>
        <fullName evidence="5">Thiamine diphosphokinase</fullName>
        <ecNumber evidence="5">2.7.6.2</ecNumber>
    </recommendedName>
</protein>
<evidence type="ECO:0000256" key="2">
    <source>
        <dbReference type="ARBA" id="ARBA00022741"/>
    </source>
</evidence>
<dbReference type="GO" id="GO:0030975">
    <property type="term" value="F:thiamine binding"/>
    <property type="evidence" value="ECO:0007669"/>
    <property type="project" value="InterPro"/>
</dbReference>
<keyword evidence="2" id="KW-0547">Nucleotide-binding</keyword>
<evidence type="ECO:0000313" key="7">
    <source>
        <dbReference type="EMBL" id="ANW99326.1"/>
    </source>
</evidence>
<dbReference type="AlphaFoldDB" id="A0A1B1YEY5"/>
<dbReference type="GO" id="GO:0005524">
    <property type="term" value="F:ATP binding"/>
    <property type="evidence" value="ECO:0007669"/>
    <property type="project" value="UniProtKB-KW"/>
</dbReference>
<dbReference type="GO" id="GO:0004788">
    <property type="term" value="F:thiamine diphosphokinase activity"/>
    <property type="evidence" value="ECO:0007669"/>
    <property type="project" value="UniProtKB-UniRule"/>
</dbReference>